<protein>
    <submittedName>
        <fullName evidence="1">Uncharacterized protein</fullName>
    </submittedName>
</protein>
<keyword evidence="2" id="KW-1185">Reference proteome</keyword>
<sequence length="125" mass="13647">LAVATMVLQKHDLWSELMEMKEAKKVIFLDTPISQAGLFDEAVEAFPQQFMAVKKQTKGARHTSATEVIVSPLLPPSGTPCCWPSSTSVISVPEIAEARVWLLLTHDGGHSQRILNIPKDDGPAN</sequence>
<name>A0ABD0QCA8_CIRMR</name>
<accession>A0ABD0QCA8</accession>
<feature type="non-terminal residue" evidence="1">
    <location>
        <position position="1"/>
    </location>
</feature>
<dbReference type="EMBL" id="JAMKFB020000009">
    <property type="protein sequence ID" value="KAL0183821.1"/>
    <property type="molecule type" value="Genomic_DNA"/>
</dbReference>
<evidence type="ECO:0000313" key="2">
    <source>
        <dbReference type="Proteomes" id="UP001529510"/>
    </source>
</evidence>
<organism evidence="1 2">
    <name type="scientific">Cirrhinus mrigala</name>
    <name type="common">Mrigala</name>
    <dbReference type="NCBI Taxonomy" id="683832"/>
    <lineage>
        <taxon>Eukaryota</taxon>
        <taxon>Metazoa</taxon>
        <taxon>Chordata</taxon>
        <taxon>Craniata</taxon>
        <taxon>Vertebrata</taxon>
        <taxon>Euteleostomi</taxon>
        <taxon>Actinopterygii</taxon>
        <taxon>Neopterygii</taxon>
        <taxon>Teleostei</taxon>
        <taxon>Ostariophysi</taxon>
        <taxon>Cypriniformes</taxon>
        <taxon>Cyprinidae</taxon>
        <taxon>Labeoninae</taxon>
        <taxon>Labeonini</taxon>
        <taxon>Cirrhinus</taxon>
    </lineage>
</organism>
<reference evidence="1 2" key="1">
    <citation type="submission" date="2024-05" db="EMBL/GenBank/DDBJ databases">
        <title>Genome sequencing and assembly of Indian major carp, Cirrhinus mrigala (Hamilton, 1822).</title>
        <authorList>
            <person name="Mohindra V."/>
            <person name="Chowdhury L.M."/>
            <person name="Lal K."/>
            <person name="Jena J.K."/>
        </authorList>
    </citation>
    <scope>NUCLEOTIDE SEQUENCE [LARGE SCALE GENOMIC DNA]</scope>
    <source>
        <strain evidence="1">CM1030</strain>
        <tissue evidence="1">Blood</tissue>
    </source>
</reference>
<gene>
    <name evidence="1" type="ORF">M9458_019517</name>
</gene>
<evidence type="ECO:0000313" key="1">
    <source>
        <dbReference type="EMBL" id="KAL0183821.1"/>
    </source>
</evidence>
<comment type="caution">
    <text evidence="1">The sequence shown here is derived from an EMBL/GenBank/DDBJ whole genome shotgun (WGS) entry which is preliminary data.</text>
</comment>
<dbReference type="Proteomes" id="UP001529510">
    <property type="component" value="Unassembled WGS sequence"/>
</dbReference>
<proteinExistence type="predicted"/>
<dbReference type="AlphaFoldDB" id="A0ABD0QCA8"/>
<feature type="non-terminal residue" evidence="1">
    <location>
        <position position="125"/>
    </location>
</feature>